<dbReference type="Gene3D" id="3.30.1120.10">
    <property type="match status" value="1"/>
</dbReference>
<sequence length="83" mass="9481">MKDDPVENRDLAKESPEVYERLIKDCEAYAEKDGFVDDPEWNRPVGDTKRGMGYDFLTAGQSILSTTLICMSDALRTDEKLLY</sequence>
<dbReference type="RefSeq" id="WP_115869557.1">
    <property type="nucleotide sequence ID" value="NZ_QREG01000020.1"/>
</dbReference>
<gene>
    <name evidence="1" type="ORF">C7460_12071</name>
</gene>
<reference evidence="1 2" key="1">
    <citation type="submission" date="2018-07" db="EMBL/GenBank/DDBJ databases">
        <title>Genomic Encyclopedia of Type Strains, Phase IV (KMG-IV): sequencing the most valuable type-strain genomes for metagenomic binning, comparative biology and taxonomic classification.</title>
        <authorList>
            <person name="Goeker M."/>
        </authorList>
    </citation>
    <scope>NUCLEOTIDE SEQUENCE [LARGE SCALE GENOMIC DNA]</scope>
    <source>
        <strain evidence="1 2">DSM 4134</strain>
    </source>
</reference>
<organism evidence="1 2">
    <name type="scientific">Marinoscillum furvescens DSM 4134</name>
    <dbReference type="NCBI Taxonomy" id="1122208"/>
    <lineage>
        <taxon>Bacteria</taxon>
        <taxon>Pseudomonadati</taxon>
        <taxon>Bacteroidota</taxon>
        <taxon>Cytophagia</taxon>
        <taxon>Cytophagales</taxon>
        <taxon>Reichenbachiellaceae</taxon>
        <taxon>Marinoscillum</taxon>
    </lineage>
</organism>
<evidence type="ECO:0000313" key="1">
    <source>
        <dbReference type="EMBL" id="RED94676.1"/>
    </source>
</evidence>
<name>A0A3D9L0V2_MARFU</name>
<accession>A0A3D9L0V2</accession>
<keyword evidence="2" id="KW-1185">Reference proteome</keyword>
<dbReference type="EMBL" id="QREG01000020">
    <property type="protein sequence ID" value="RED94676.1"/>
    <property type="molecule type" value="Genomic_DNA"/>
</dbReference>
<protein>
    <submittedName>
        <fullName evidence="1">Uncharacterized protein</fullName>
    </submittedName>
</protein>
<dbReference type="Proteomes" id="UP000256779">
    <property type="component" value="Unassembled WGS sequence"/>
</dbReference>
<proteinExistence type="predicted"/>
<evidence type="ECO:0000313" key="2">
    <source>
        <dbReference type="Proteomes" id="UP000256779"/>
    </source>
</evidence>
<comment type="caution">
    <text evidence="1">The sequence shown here is derived from an EMBL/GenBank/DDBJ whole genome shotgun (WGS) entry which is preliminary data.</text>
</comment>
<dbReference type="AlphaFoldDB" id="A0A3D9L0V2"/>